<gene>
    <name evidence="1" type="ORF">INT45_004351</name>
</gene>
<accession>A0A8H7SAC9</accession>
<evidence type="ECO:0000313" key="1">
    <source>
        <dbReference type="EMBL" id="KAG2224506.1"/>
    </source>
</evidence>
<protein>
    <submittedName>
        <fullName evidence="1">Uncharacterized protein</fullName>
    </submittedName>
</protein>
<keyword evidence="2" id="KW-1185">Reference proteome</keyword>
<dbReference type="Proteomes" id="UP000646827">
    <property type="component" value="Unassembled WGS sequence"/>
</dbReference>
<organism evidence="1 2">
    <name type="scientific">Circinella minor</name>
    <dbReference type="NCBI Taxonomy" id="1195481"/>
    <lineage>
        <taxon>Eukaryota</taxon>
        <taxon>Fungi</taxon>
        <taxon>Fungi incertae sedis</taxon>
        <taxon>Mucoromycota</taxon>
        <taxon>Mucoromycotina</taxon>
        <taxon>Mucoromycetes</taxon>
        <taxon>Mucorales</taxon>
        <taxon>Lichtheimiaceae</taxon>
        <taxon>Circinella</taxon>
    </lineage>
</organism>
<evidence type="ECO:0000313" key="2">
    <source>
        <dbReference type="Proteomes" id="UP000646827"/>
    </source>
</evidence>
<comment type="caution">
    <text evidence="1">The sequence shown here is derived from an EMBL/GenBank/DDBJ whole genome shotgun (WGS) entry which is preliminary data.</text>
</comment>
<proteinExistence type="predicted"/>
<dbReference type="EMBL" id="JAEPRB010000041">
    <property type="protein sequence ID" value="KAG2224506.1"/>
    <property type="molecule type" value="Genomic_DNA"/>
</dbReference>
<reference evidence="1 2" key="1">
    <citation type="submission" date="2020-12" db="EMBL/GenBank/DDBJ databases">
        <title>Metabolic potential, ecology and presence of endohyphal bacteria is reflected in genomic diversity of Mucoromycotina.</title>
        <authorList>
            <person name="Muszewska A."/>
            <person name="Okrasinska A."/>
            <person name="Steczkiewicz K."/>
            <person name="Drgas O."/>
            <person name="Orlowska M."/>
            <person name="Perlinska-Lenart U."/>
            <person name="Aleksandrzak-Piekarczyk T."/>
            <person name="Szatraj K."/>
            <person name="Zielenkiewicz U."/>
            <person name="Pilsyk S."/>
            <person name="Malc E."/>
            <person name="Mieczkowski P."/>
            <person name="Kruszewska J.S."/>
            <person name="Biernat P."/>
            <person name="Pawlowska J."/>
        </authorList>
    </citation>
    <scope>NUCLEOTIDE SEQUENCE [LARGE SCALE GENOMIC DNA]</scope>
    <source>
        <strain evidence="1 2">CBS 142.35</strain>
    </source>
</reference>
<dbReference type="AlphaFoldDB" id="A0A8H7SAC9"/>
<name>A0A8H7SAC9_9FUNG</name>
<sequence>MARQSNTHHIKRFSTKALRPNTRFIITTLNLKNSEVSASYYVQRTIQQRQTSKYIAQLQHLATSENHTAPEGMQTEALAFYQSLYTTYEVDDPSINPMLNSLPPSASLDPDNAESLVCDFHLDELRDVTKRSSKQSNPRDDRLPHLIINKRIRVSQQLTTPFRTDFLPNRFIADNELLVGFVMEQTNHQRHHDTIGLC</sequence>
<dbReference type="OrthoDB" id="2212429at2759"/>